<dbReference type="Proteomes" id="UP000825009">
    <property type="component" value="Chromosome"/>
</dbReference>
<evidence type="ECO:0000313" key="3">
    <source>
        <dbReference type="Proteomes" id="UP000825009"/>
    </source>
</evidence>
<dbReference type="InterPro" id="IPR003594">
    <property type="entry name" value="HATPase_dom"/>
</dbReference>
<reference evidence="2 3" key="1">
    <citation type="submission" date="2021-07" db="EMBL/GenBank/DDBJ databases">
        <title>A novel Jannaschia species isolated from marine dinoflagellate Ceratoperidinium margalefii.</title>
        <authorList>
            <person name="Jiang Y."/>
            <person name="Li Z."/>
        </authorList>
    </citation>
    <scope>NUCLEOTIDE SEQUENCE [LARGE SCALE GENOMIC DNA]</scope>
    <source>
        <strain evidence="2 3">J12C1-MA-4</strain>
    </source>
</reference>
<keyword evidence="2" id="KW-0067">ATP-binding</keyword>
<dbReference type="PANTHER" id="PTHR35526">
    <property type="entry name" value="ANTI-SIGMA-F FACTOR RSBW-RELATED"/>
    <property type="match status" value="1"/>
</dbReference>
<gene>
    <name evidence="2" type="ORF">KYE46_02645</name>
</gene>
<keyword evidence="2" id="KW-0547">Nucleotide-binding</keyword>
<evidence type="ECO:0000259" key="1">
    <source>
        <dbReference type="Pfam" id="PF13581"/>
    </source>
</evidence>
<sequence>MSQDKAPDVALRFLSGSIPVRHALEKTRAAVRAAKIDGATCDTSQIILGEVLNNVVEHAYGFEPGHPIAVSIWLREDGLWCEVMDHGARMPDSMMRLGAGKVHFDPTNREALPEGGFGWAMVCELTEKLRYRRVDSTNQLAFLIPYP</sequence>
<dbReference type="KEGG" id="gce:KYE46_02645"/>
<keyword evidence="3" id="KW-1185">Reference proteome</keyword>
<dbReference type="EMBL" id="CP079194">
    <property type="protein sequence ID" value="QXT40174.1"/>
    <property type="molecule type" value="Genomic_DNA"/>
</dbReference>
<accession>A0A8F6TXV1</accession>
<dbReference type="CDD" id="cd16936">
    <property type="entry name" value="HATPase_RsbW-like"/>
    <property type="match status" value="1"/>
</dbReference>
<dbReference type="InterPro" id="IPR050267">
    <property type="entry name" value="Anti-sigma-factor_SerPK"/>
</dbReference>
<evidence type="ECO:0000313" key="2">
    <source>
        <dbReference type="EMBL" id="QXT40174.1"/>
    </source>
</evidence>
<organism evidence="2 3">
    <name type="scientific">Gymnodinialimonas ceratoperidinii</name>
    <dbReference type="NCBI Taxonomy" id="2856823"/>
    <lineage>
        <taxon>Bacteria</taxon>
        <taxon>Pseudomonadati</taxon>
        <taxon>Pseudomonadota</taxon>
        <taxon>Alphaproteobacteria</taxon>
        <taxon>Rhodobacterales</taxon>
        <taxon>Paracoccaceae</taxon>
        <taxon>Gymnodinialimonas</taxon>
    </lineage>
</organism>
<dbReference type="PANTHER" id="PTHR35526:SF3">
    <property type="entry name" value="ANTI-SIGMA-F FACTOR RSBW"/>
    <property type="match status" value="1"/>
</dbReference>
<dbReference type="AlphaFoldDB" id="A0A8F6TXV1"/>
<dbReference type="GO" id="GO:0005524">
    <property type="term" value="F:ATP binding"/>
    <property type="evidence" value="ECO:0007669"/>
    <property type="project" value="UniProtKB-KW"/>
</dbReference>
<dbReference type="Pfam" id="PF13581">
    <property type="entry name" value="HATPase_c_2"/>
    <property type="match status" value="1"/>
</dbReference>
<name>A0A8F6TXV1_9RHOB</name>
<dbReference type="RefSeq" id="WP_219003269.1">
    <property type="nucleotide sequence ID" value="NZ_CP079194.1"/>
</dbReference>
<feature type="domain" description="Histidine kinase/HSP90-like ATPase" evidence="1">
    <location>
        <begin position="20"/>
        <end position="141"/>
    </location>
</feature>
<proteinExistence type="predicted"/>
<protein>
    <submittedName>
        <fullName evidence="2">ATP-binding protein</fullName>
    </submittedName>
</protein>